<keyword evidence="2" id="KW-0313">Glucose metabolism</keyword>
<evidence type="ECO:0000256" key="3">
    <source>
        <dbReference type="SAM" id="SignalP"/>
    </source>
</evidence>
<accession>A0A2Z5FX43</accession>
<sequence>MKFRKFGRASLAAVVSLGMAAGISACGVSNTIDYVFVTNSKNNPGQINVYYADSESGALTQIPDSPYMTSYRNPVALVTSPNFKNLYVIFHDDNTIVQYSIGTDAKLYPQHTYNTPGTFPNAVAINTAGTLLFVTDTYQPQYTAANPGPGAVIVYPINTDGSLGAPVANGNLSYYPLSTTLTNVLNPVAVNSLTQNPVNATSPGASYIYVANANASTGLGSISAFGVGSGGALTPIAGPQSDGTFAAGTTPSAIASTPRGLFLYVTDSANNQLISYTVQSSGAIIPSQNGPTRTDVFPDAITIDPRGQFIYVANYTGNDISAYTINVSTGYPTGVAAAGTYGVGTGPTCVFVEPALGRYVYTTNFLDNTVSGLHLDPNAGTLTTVQNTPFVAAGQPTCIAATPHGNHAISTPTT</sequence>
<keyword evidence="5" id="KW-1185">Reference proteome</keyword>
<comment type="similarity">
    <text evidence="1">Belongs to the cycloisomerase 2 family.</text>
</comment>
<dbReference type="SUPFAM" id="SSF63829">
    <property type="entry name" value="Calcium-dependent phosphotriesterase"/>
    <property type="match status" value="1"/>
</dbReference>
<evidence type="ECO:0008006" key="6">
    <source>
        <dbReference type="Google" id="ProtNLM"/>
    </source>
</evidence>
<feature type="signal peptide" evidence="3">
    <location>
        <begin position="1"/>
        <end position="20"/>
    </location>
</feature>
<dbReference type="EMBL" id="CP030840">
    <property type="protein sequence ID" value="AXC11084.1"/>
    <property type="molecule type" value="Genomic_DNA"/>
</dbReference>
<evidence type="ECO:0000313" key="5">
    <source>
        <dbReference type="Proteomes" id="UP000253606"/>
    </source>
</evidence>
<keyword evidence="3" id="KW-0732">Signal</keyword>
<dbReference type="Proteomes" id="UP000253606">
    <property type="component" value="Chromosome"/>
</dbReference>
<dbReference type="GO" id="GO:0017057">
    <property type="term" value="F:6-phosphogluconolactonase activity"/>
    <property type="evidence" value="ECO:0007669"/>
    <property type="project" value="TreeGrafter"/>
</dbReference>
<organism evidence="4 5">
    <name type="scientific">Acidisarcina polymorpha</name>
    <dbReference type="NCBI Taxonomy" id="2211140"/>
    <lineage>
        <taxon>Bacteria</taxon>
        <taxon>Pseudomonadati</taxon>
        <taxon>Acidobacteriota</taxon>
        <taxon>Terriglobia</taxon>
        <taxon>Terriglobales</taxon>
        <taxon>Acidobacteriaceae</taxon>
        <taxon>Acidisarcina</taxon>
    </lineage>
</organism>
<gene>
    <name evidence="4" type="ORF">ACPOL_1742</name>
</gene>
<evidence type="ECO:0000256" key="1">
    <source>
        <dbReference type="ARBA" id="ARBA00005564"/>
    </source>
</evidence>
<dbReference type="Gene3D" id="2.130.10.10">
    <property type="entry name" value="YVTN repeat-like/Quinoprotein amine dehydrogenase"/>
    <property type="match status" value="3"/>
</dbReference>
<dbReference type="RefSeq" id="WP_114206590.1">
    <property type="nucleotide sequence ID" value="NZ_CP030840.1"/>
</dbReference>
<dbReference type="OrthoDB" id="105446at2"/>
<name>A0A2Z5FX43_9BACT</name>
<dbReference type="InterPro" id="IPR050282">
    <property type="entry name" value="Cycloisomerase_2"/>
</dbReference>
<proteinExistence type="inferred from homology"/>
<dbReference type="PANTHER" id="PTHR30344:SF1">
    <property type="entry name" value="6-PHOSPHOGLUCONOLACTONASE"/>
    <property type="match status" value="1"/>
</dbReference>
<reference evidence="4 5" key="1">
    <citation type="journal article" date="2018" name="Front. Microbiol.">
        <title>Hydrolytic Capabilities as a Key to Environmental Success: Chitinolytic and Cellulolytic Acidobacteria From Acidic Sub-arctic Soils and Boreal Peatlands.</title>
        <authorList>
            <person name="Belova S.E."/>
            <person name="Ravin N.V."/>
            <person name="Pankratov T.A."/>
            <person name="Rakitin A.L."/>
            <person name="Ivanova A.A."/>
            <person name="Beletsky A.V."/>
            <person name="Mardanov A.V."/>
            <person name="Sinninghe Damste J.S."/>
            <person name="Dedysh S.N."/>
        </authorList>
    </citation>
    <scope>NUCLEOTIDE SEQUENCE [LARGE SCALE GENOMIC DNA]</scope>
    <source>
        <strain evidence="4 5">SBC82</strain>
    </source>
</reference>
<keyword evidence="2" id="KW-0119">Carbohydrate metabolism</keyword>
<dbReference type="PANTHER" id="PTHR30344">
    <property type="entry name" value="6-PHOSPHOGLUCONOLACTONASE-RELATED"/>
    <property type="match status" value="1"/>
</dbReference>
<dbReference type="InterPro" id="IPR015943">
    <property type="entry name" value="WD40/YVTN_repeat-like_dom_sf"/>
</dbReference>
<dbReference type="GO" id="GO:0006006">
    <property type="term" value="P:glucose metabolic process"/>
    <property type="evidence" value="ECO:0007669"/>
    <property type="project" value="UniProtKB-KW"/>
</dbReference>
<dbReference type="InterPro" id="IPR019405">
    <property type="entry name" value="Lactonase_7-beta_prop"/>
</dbReference>
<protein>
    <recommendedName>
        <fullName evidence="6">Hemagglutinin-related protein</fullName>
    </recommendedName>
</protein>
<evidence type="ECO:0000313" key="4">
    <source>
        <dbReference type="EMBL" id="AXC11084.1"/>
    </source>
</evidence>
<dbReference type="AlphaFoldDB" id="A0A2Z5FX43"/>
<feature type="chain" id="PRO_5016448977" description="Hemagglutinin-related protein" evidence="3">
    <location>
        <begin position="21"/>
        <end position="414"/>
    </location>
</feature>
<dbReference type="KEGG" id="abas:ACPOL_1742"/>
<dbReference type="PROSITE" id="PS51257">
    <property type="entry name" value="PROKAR_LIPOPROTEIN"/>
    <property type="match status" value="1"/>
</dbReference>
<evidence type="ECO:0000256" key="2">
    <source>
        <dbReference type="ARBA" id="ARBA00022526"/>
    </source>
</evidence>
<dbReference type="Pfam" id="PF10282">
    <property type="entry name" value="Lactonase"/>
    <property type="match status" value="2"/>
</dbReference>